<dbReference type="InterPro" id="IPR027417">
    <property type="entry name" value="P-loop_NTPase"/>
</dbReference>
<protein>
    <submittedName>
        <fullName evidence="7">Guanine nucleotide-binding protein subunit alpha-12</fullName>
    </submittedName>
</protein>
<evidence type="ECO:0000256" key="5">
    <source>
        <dbReference type="ARBA" id="ARBA00023224"/>
    </source>
</evidence>
<keyword evidence="3" id="KW-0460">Magnesium</keyword>
<evidence type="ECO:0000256" key="4">
    <source>
        <dbReference type="ARBA" id="ARBA00023134"/>
    </source>
</evidence>
<dbReference type="PANTHER" id="PTHR10218">
    <property type="entry name" value="GTP-BINDING PROTEIN ALPHA SUBUNIT"/>
    <property type="match status" value="1"/>
</dbReference>
<dbReference type="CDD" id="cd00066">
    <property type="entry name" value="G-alpha"/>
    <property type="match status" value="1"/>
</dbReference>
<dbReference type="Proteomes" id="UP001652625">
    <property type="component" value="Chromosome 08"/>
</dbReference>
<dbReference type="PANTHER" id="PTHR10218:SF360">
    <property type="entry name" value="GUANINE NUCLEOTIDE-BINDING PROTEIN SUBUNIT ALPHA HOMOLOG"/>
    <property type="match status" value="1"/>
</dbReference>
<reference evidence="7" key="1">
    <citation type="submission" date="2025-08" db="UniProtKB">
        <authorList>
            <consortium name="RefSeq"/>
        </authorList>
    </citation>
    <scope>IDENTIFICATION</scope>
</reference>
<name>A0ABM4CDA6_HYDVU</name>
<accession>A0ABM4CDA6</accession>
<dbReference type="Pfam" id="PF00503">
    <property type="entry name" value="G-alpha"/>
    <property type="match status" value="1"/>
</dbReference>
<dbReference type="InterPro" id="IPR011025">
    <property type="entry name" value="GproteinA_insert"/>
</dbReference>
<gene>
    <name evidence="7" type="primary">LOC100192290</name>
</gene>
<dbReference type="Gene3D" id="3.40.50.300">
    <property type="entry name" value="P-loop containing nucleotide triphosphate hydrolases"/>
    <property type="match status" value="1"/>
</dbReference>
<proteinExistence type="predicted"/>
<dbReference type="SUPFAM" id="SSF52540">
    <property type="entry name" value="P-loop containing nucleoside triphosphate hydrolases"/>
    <property type="match status" value="1"/>
</dbReference>
<keyword evidence="6" id="KW-1185">Reference proteome</keyword>
<dbReference type="InterPro" id="IPR001019">
    <property type="entry name" value="Gprotein_alpha_su"/>
</dbReference>
<evidence type="ECO:0000256" key="3">
    <source>
        <dbReference type="ARBA" id="ARBA00022842"/>
    </source>
</evidence>
<keyword evidence="4" id="KW-0342">GTP-binding</keyword>
<organism evidence="6 7">
    <name type="scientific">Hydra vulgaris</name>
    <name type="common">Hydra</name>
    <name type="synonym">Hydra attenuata</name>
    <dbReference type="NCBI Taxonomy" id="6087"/>
    <lineage>
        <taxon>Eukaryota</taxon>
        <taxon>Metazoa</taxon>
        <taxon>Cnidaria</taxon>
        <taxon>Hydrozoa</taxon>
        <taxon>Hydroidolina</taxon>
        <taxon>Anthoathecata</taxon>
        <taxon>Aplanulata</taxon>
        <taxon>Hydridae</taxon>
        <taxon>Hydra</taxon>
    </lineage>
</organism>
<dbReference type="SUPFAM" id="SSF47895">
    <property type="entry name" value="Transducin (alpha subunit), insertion domain"/>
    <property type="match status" value="1"/>
</dbReference>
<evidence type="ECO:0000256" key="1">
    <source>
        <dbReference type="ARBA" id="ARBA00022723"/>
    </source>
</evidence>
<keyword evidence="5" id="KW-0807">Transducer</keyword>
<dbReference type="SMART" id="SM00275">
    <property type="entry name" value="G_alpha"/>
    <property type="match status" value="1"/>
</dbReference>
<dbReference type="GeneID" id="100192290"/>
<sequence>MAFAPCCMSQEDYENKQKSKKIDTFLAKEKVQYRRRVKILLLGAGESGKTTFLKQMRIIHGDDYSEESLLEFKPIIYSNVLKGMKVLADARRKLDIPWGDPNSELYGEYILNIDHQTTTFDTAFFLEHVEAIRHLWNDTGIQTAFKRRNEFQLGDSTSYFLDSLDRVGRKDFMPSKQDMLHSRKATKGIQEYDFAIKGVPFVMVDVGGQRSQRTKWFQCFDNVTSILFMVSSSAYDQVIMEDRRTNCLIESCMIFETIVNNKCFTKVSIILFLNKTDLLEQKIRNKHNSIKDFFPQFQGDPYNLSDVQNFILQMFDSRRRERSKALFHHFTTAIDTENIKFVFHAVKDTILQDNLKSLMLQ</sequence>
<dbReference type="Gene3D" id="1.10.400.10">
    <property type="entry name" value="GI Alpha 1, domain 2-like"/>
    <property type="match status" value="1"/>
</dbReference>
<evidence type="ECO:0000256" key="2">
    <source>
        <dbReference type="ARBA" id="ARBA00022741"/>
    </source>
</evidence>
<dbReference type="InterPro" id="IPR000469">
    <property type="entry name" value="Gprotein_alpha_12/13"/>
</dbReference>
<dbReference type="RefSeq" id="XP_065659653.1">
    <property type="nucleotide sequence ID" value="XM_065803581.1"/>
</dbReference>
<evidence type="ECO:0000313" key="7">
    <source>
        <dbReference type="RefSeq" id="XP_065659653.1"/>
    </source>
</evidence>
<dbReference type="PRINTS" id="PR00440">
    <property type="entry name" value="GPROTEINA12"/>
</dbReference>
<dbReference type="PRINTS" id="PR00318">
    <property type="entry name" value="GPROTEINA"/>
</dbReference>
<evidence type="ECO:0000313" key="6">
    <source>
        <dbReference type="Proteomes" id="UP001652625"/>
    </source>
</evidence>
<keyword evidence="2" id="KW-0547">Nucleotide-binding</keyword>
<keyword evidence="1" id="KW-0479">Metal-binding</keyword>
<dbReference type="PROSITE" id="PS51882">
    <property type="entry name" value="G_ALPHA"/>
    <property type="match status" value="1"/>
</dbReference>